<evidence type="ECO:0000313" key="1">
    <source>
        <dbReference type="EMBL" id="SHF87669.1"/>
    </source>
</evidence>
<reference evidence="2" key="1">
    <citation type="submission" date="2016-11" db="EMBL/GenBank/DDBJ databases">
        <authorList>
            <person name="Varghese N."/>
            <person name="Submissions S."/>
        </authorList>
    </citation>
    <scope>NUCLEOTIDE SEQUENCE [LARGE SCALE GENOMIC DNA]</scope>
    <source>
        <strain evidence="2">DSM 21264</strain>
    </source>
</reference>
<sequence length="62" mass="6815">MLIDVDNYQEIETVGQLIEVLSGFNPELPLSCELESSVSVSLMADYETKEVEHVEISGGITL</sequence>
<proteinExistence type="predicted"/>
<name>A0A1M5F869_VIBGA</name>
<dbReference type="EMBL" id="FQUH01000019">
    <property type="protein sequence ID" value="SHF87669.1"/>
    <property type="molecule type" value="Genomic_DNA"/>
</dbReference>
<dbReference type="RefSeq" id="WP_072961941.1">
    <property type="nucleotide sequence ID" value="NZ_FQUH01000019.1"/>
</dbReference>
<keyword evidence="2" id="KW-1185">Reference proteome</keyword>
<protein>
    <submittedName>
        <fullName evidence="1">Uncharacterized protein</fullName>
    </submittedName>
</protein>
<accession>A0A1M5F869</accession>
<dbReference type="Proteomes" id="UP000184159">
    <property type="component" value="Unassembled WGS sequence"/>
</dbReference>
<evidence type="ECO:0000313" key="2">
    <source>
        <dbReference type="Proteomes" id="UP000184159"/>
    </source>
</evidence>
<gene>
    <name evidence="1" type="ORF">SAMN02745781_03386</name>
</gene>
<organism evidence="1 2">
    <name type="scientific">Vibrio gazogenes DSM 21264 = NBRC 103151</name>
    <dbReference type="NCBI Taxonomy" id="1123492"/>
    <lineage>
        <taxon>Bacteria</taxon>
        <taxon>Pseudomonadati</taxon>
        <taxon>Pseudomonadota</taxon>
        <taxon>Gammaproteobacteria</taxon>
        <taxon>Vibrionales</taxon>
        <taxon>Vibrionaceae</taxon>
        <taxon>Vibrio</taxon>
    </lineage>
</organism>
<dbReference type="AlphaFoldDB" id="A0A1M5F869"/>